<dbReference type="PANTHER" id="PTHR46558:SF3">
    <property type="entry name" value="TRANSCRIPTIONAL REGULATOR"/>
    <property type="match status" value="1"/>
</dbReference>
<keyword evidence="4" id="KW-1185">Reference proteome</keyword>
<gene>
    <name evidence="3" type="ORF">Q4Q35_19615</name>
</gene>
<reference evidence="3" key="1">
    <citation type="submission" date="2023-07" db="EMBL/GenBank/DDBJ databases">
        <title>Two novel species in the genus Flavivirga.</title>
        <authorList>
            <person name="Kwon K."/>
        </authorList>
    </citation>
    <scope>NUCLEOTIDE SEQUENCE</scope>
    <source>
        <strain evidence="3">KCTC 52353</strain>
    </source>
</reference>
<dbReference type="Gene3D" id="1.10.260.40">
    <property type="entry name" value="lambda repressor-like DNA-binding domains"/>
    <property type="match status" value="1"/>
</dbReference>
<dbReference type="SUPFAM" id="SSF47413">
    <property type="entry name" value="lambda repressor-like DNA-binding domains"/>
    <property type="match status" value="2"/>
</dbReference>
<organism evidence="3 4">
    <name type="scientific">Flavivirga aquimarina</name>
    <dbReference type="NCBI Taxonomy" id="2027862"/>
    <lineage>
        <taxon>Bacteria</taxon>
        <taxon>Pseudomonadati</taxon>
        <taxon>Bacteroidota</taxon>
        <taxon>Flavobacteriia</taxon>
        <taxon>Flavobacteriales</taxon>
        <taxon>Flavobacteriaceae</taxon>
        <taxon>Flavivirga</taxon>
    </lineage>
</organism>
<protein>
    <submittedName>
        <fullName evidence="3">Helix-turn-helix transcriptional regulator</fullName>
    </submittedName>
</protein>
<dbReference type="InterPro" id="IPR001387">
    <property type="entry name" value="Cro/C1-type_HTH"/>
</dbReference>
<feature type="domain" description="HTH cro/C1-type" evidence="2">
    <location>
        <begin position="93"/>
        <end position="129"/>
    </location>
</feature>
<dbReference type="Pfam" id="PF01381">
    <property type="entry name" value="HTH_3"/>
    <property type="match status" value="1"/>
</dbReference>
<keyword evidence="1" id="KW-0238">DNA-binding</keyword>
<evidence type="ECO:0000313" key="4">
    <source>
        <dbReference type="Proteomes" id="UP001176883"/>
    </source>
</evidence>
<dbReference type="CDD" id="cd00093">
    <property type="entry name" value="HTH_XRE"/>
    <property type="match status" value="1"/>
</dbReference>
<proteinExistence type="predicted"/>
<name>A0ABT8WFU2_9FLAO</name>
<dbReference type="InterPro" id="IPR010982">
    <property type="entry name" value="Lambda_DNA-bd_dom_sf"/>
</dbReference>
<dbReference type="Proteomes" id="UP001176883">
    <property type="component" value="Unassembled WGS sequence"/>
</dbReference>
<dbReference type="PANTHER" id="PTHR46558">
    <property type="entry name" value="TRACRIPTIONAL REGULATORY PROTEIN-RELATED-RELATED"/>
    <property type="match status" value="1"/>
</dbReference>
<dbReference type="EMBL" id="JAUOEK010000183">
    <property type="protein sequence ID" value="MDO5972015.1"/>
    <property type="molecule type" value="Genomic_DNA"/>
</dbReference>
<evidence type="ECO:0000259" key="2">
    <source>
        <dbReference type="PROSITE" id="PS50943"/>
    </source>
</evidence>
<evidence type="ECO:0000256" key="1">
    <source>
        <dbReference type="ARBA" id="ARBA00023125"/>
    </source>
</evidence>
<evidence type="ECO:0000313" key="3">
    <source>
        <dbReference type="EMBL" id="MDO5972015.1"/>
    </source>
</evidence>
<sequence length="142" mass="16822">MPICNITITAIKPHRLPFPDSNDVSLGIELKRKHLDLEWPQDDTAKYFGVLKDSYQNWEWNQYLPHIKNRKKIVSFLGFNFWDDGTELLSNKVLLYRIEYGLTMSELAQKINVSVRTVERIENNEIHISEKMNKKVEEHINH</sequence>
<comment type="caution">
    <text evidence="3">The sequence shown here is derived from an EMBL/GenBank/DDBJ whole genome shotgun (WGS) entry which is preliminary data.</text>
</comment>
<accession>A0ABT8WFU2</accession>
<dbReference type="PROSITE" id="PS50943">
    <property type="entry name" value="HTH_CROC1"/>
    <property type="match status" value="1"/>
</dbReference>
<dbReference type="RefSeq" id="WP_303279733.1">
    <property type="nucleotide sequence ID" value="NZ_JAUOEK010000183.1"/>
</dbReference>